<dbReference type="Pfam" id="PF00083">
    <property type="entry name" value="Sugar_tr"/>
    <property type="match status" value="1"/>
</dbReference>
<dbReference type="GO" id="GO:0022857">
    <property type="term" value="F:transmembrane transporter activity"/>
    <property type="evidence" value="ECO:0007669"/>
    <property type="project" value="InterPro"/>
</dbReference>
<feature type="transmembrane region" description="Helical" evidence="5">
    <location>
        <begin position="194"/>
        <end position="216"/>
    </location>
</feature>
<dbReference type="KEGG" id="lak:106166600"/>
<dbReference type="AlphaFoldDB" id="A0A2R2MRP7"/>
<keyword evidence="2 5" id="KW-0812">Transmembrane</keyword>
<dbReference type="GeneID" id="106166600"/>
<gene>
    <name evidence="8" type="primary">LOC106166600</name>
</gene>
<feature type="transmembrane region" description="Helical" evidence="5">
    <location>
        <begin position="339"/>
        <end position="360"/>
    </location>
</feature>
<evidence type="ECO:0000313" key="7">
    <source>
        <dbReference type="Proteomes" id="UP000085678"/>
    </source>
</evidence>
<dbReference type="GO" id="GO:0016020">
    <property type="term" value="C:membrane"/>
    <property type="evidence" value="ECO:0007669"/>
    <property type="project" value="UniProtKB-SubCell"/>
</dbReference>
<keyword evidence="4 5" id="KW-0472">Membrane</keyword>
<feature type="transmembrane region" description="Helical" evidence="5">
    <location>
        <begin position="256"/>
        <end position="274"/>
    </location>
</feature>
<dbReference type="InterPro" id="IPR005828">
    <property type="entry name" value="MFS_sugar_transport-like"/>
</dbReference>
<organism evidence="7 8">
    <name type="scientific">Lingula anatina</name>
    <name type="common">Brachiopod</name>
    <name type="synonym">Lingula unguis</name>
    <dbReference type="NCBI Taxonomy" id="7574"/>
    <lineage>
        <taxon>Eukaryota</taxon>
        <taxon>Metazoa</taxon>
        <taxon>Spiralia</taxon>
        <taxon>Lophotrochozoa</taxon>
        <taxon>Brachiopoda</taxon>
        <taxon>Linguliformea</taxon>
        <taxon>Lingulata</taxon>
        <taxon>Lingulida</taxon>
        <taxon>Linguloidea</taxon>
        <taxon>Lingulidae</taxon>
        <taxon>Lingula</taxon>
    </lineage>
</organism>
<evidence type="ECO:0000256" key="1">
    <source>
        <dbReference type="ARBA" id="ARBA00004141"/>
    </source>
</evidence>
<keyword evidence="3 5" id="KW-1133">Transmembrane helix</keyword>
<dbReference type="SUPFAM" id="SSF103473">
    <property type="entry name" value="MFS general substrate transporter"/>
    <property type="match status" value="1"/>
</dbReference>
<feature type="transmembrane region" description="Helical" evidence="5">
    <location>
        <begin position="404"/>
        <end position="422"/>
    </location>
</feature>
<dbReference type="RefSeq" id="XP_023932924.1">
    <property type="nucleotide sequence ID" value="XM_024077156.1"/>
</dbReference>
<dbReference type="InterPro" id="IPR020846">
    <property type="entry name" value="MFS_dom"/>
</dbReference>
<name>A0A2R2MRP7_LINAN</name>
<protein>
    <submittedName>
        <fullName evidence="8">Organic cation transporter protein-like</fullName>
    </submittedName>
</protein>
<dbReference type="CDD" id="cd17317">
    <property type="entry name" value="MFS_SLC22"/>
    <property type="match status" value="1"/>
</dbReference>
<dbReference type="Proteomes" id="UP000085678">
    <property type="component" value="Unplaced"/>
</dbReference>
<dbReference type="PANTHER" id="PTHR24064">
    <property type="entry name" value="SOLUTE CARRIER FAMILY 22 MEMBER"/>
    <property type="match status" value="1"/>
</dbReference>
<accession>A0A2R2MRP7</accession>
<dbReference type="PROSITE" id="PS50850">
    <property type="entry name" value="MFS"/>
    <property type="match status" value="1"/>
</dbReference>
<feature type="transmembrane region" description="Helical" evidence="5">
    <location>
        <begin position="170"/>
        <end position="188"/>
    </location>
</feature>
<sequence>MNEGEVIDDLFNKLGAFGRYQIRTQFLVMIPFVISAVQAMSVVFIHYTLPHRCAIPGLPNDTYESQGLWHDELINASIPGGTGLEDAHSSCYLYVPHNGTAATSVNSTQEKCSSWVYGKTMMDVTVQSELNFVCDNRPRETVAQMAHFSGQMVGPLFFGLLADRFGRKPIYLISTLLGALFGVCSAFAPDHHSFAFMRFVVGLCICGTFGAGLNLILELVGTSKRMLVGIMVEYSWIVGSVSTAGLAYSVKNWNHLLLIASVPIFSIIPYFWIIPESPRWLLTSNIKGNREKGKKLMKYISEVNGRPLVEKDFEVLDNTCREIVVTDQGGLRILKSPRIVMTLLVVIMNWFSVSLGYAGISLNSGKLPGDLYVNYVLIQVVDLPAFTMLFTMDKLGRKIPHIHGMLLAGLSLLATVLVDLYADKDISSTQAIYVALNVIGKIGVASAYGDIFIWAAEMFPTAARNRCYGVVSTIGRLGAVVSPIIVNEARFEGPIGNSIPLLIFGVLCVCTGLLAVLLPDTANKPLPETIEEAENLTKFSRKKSTTAETTAKNGNLIVKIPSTKEIEDYHLTSL</sequence>
<feature type="transmembrane region" description="Helical" evidence="5">
    <location>
        <begin position="467"/>
        <end position="486"/>
    </location>
</feature>
<feature type="transmembrane region" description="Helical" evidence="5">
    <location>
        <begin position="498"/>
        <end position="518"/>
    </location>
</feature>
<evidence type="ECO:0000256" key="5">
    <source>
        <dbReference type="SAM" id="Phobius"/>
    </source>
</evidence>
<feature type="domain" description="Major facilitator superfamily (MFS) profile" evidence="6">
    <location>
        <begin position="92"/>
        <end position="523"/>
    </location>
</feature>
<evidence type="ECO:0000256" key="2">
    <source>
        <dbReference type="ARBA" id="ARBA00022692"/>
    </source>
</evidence>
<evidence type="ECO:0000256" key="4">
    <source>
        <dbReference type="ARBA" id="ARBA00023136"/>
    </source>
</evidence>
<feature type="transmembrane region" description="Helical" evidence="5">
    <location>
        <begin position="228"/>
        <end position="250"/>
    </location>
</feature>
<dbReference type="PROSITE" id="PS00216">
    <property type="entry name" value="SUGAR_TRANSPORT_1"/>
    <property type="match status" value="1"/>
</dbReference>
<dbReference type="InParanoid" id="A0A2R2MRP7"/>
<dbReference type="Gene3D" id="1.20.1250.20">
    <property type="entry name" value="MFS general substrate transporter like domains"/>
    <property type="match status" value="1"/>
</dbReference>
<comment type="subcellular location">
    <subcellularLocation>
        <location evidence="1">Membrane</location>
        <topology evidence="1">Multi-pass membrane protein</topology>
    </subcellularLocation>
</comment>
<proteinExistence type="predicted"/>
<feature type="transmembrane region" description="Helical" evidence="5">
    <location>
        <begin position="434"/>
        <end position="455"/>
    </location>
</feature>
<dbReference type="InterPro" id="IPR036259">
    <property type="entry name" value="MFS_trans_sf"/>
</dbReference>
<feature type="transmembrane region" description="Helical" evidence="5">
    <location>
        <begin position="372"/>
        <end position="392"/>
    </location>
</feature>
<reference evidence="8" key="1">
    <citation type="submission" date="2025-08" db="UniProtKB">
        <authorList>
            <consortium name="RefSeq"/>
        </authorList>
    </citation>
    <scope>IDENTIFICATION</scope>
    <source>
        <tissue evidence="8">Gonads</tissue>
    </source>
</reference>
<evidence type="ECO:0000259" key="6">
    <source>
        <dbReference type="PROSITE" id="PS50850"/>
    </source>
</evidence>
<evidence type="ECO:0000313" key="8">
    <source>
        <dbReference type="RefSeq" id="XP_023932924.1"/>
    </source>
</evidence>
<dbReference type="OrthoDB" id="2261376at2759"/>
<keyword evidence="7" id="KW-1185">Reference proteome</keyword>
<evidence type="ECO:0000256" key="3">
    <source>
        <dbReference type="ARBA" id="ARBA00022989"/>
    </source>
</evidence>
<feature type="transmembrane region" description="Helical" evidence="5">
    <location>
        <begin position="26"/>
        <end position="49"/>
    </location>
</feature>
<dbReference type="InterPro" id="IPR005829">
    <property type="entry name" value="Sugar_transporter_CS"/>
</dbReference>